<dbReference type="NCBIfam" id="NF037959">
    <property type="entry name" value="MFS_SpdSyn"/>
    <property type="match status" value="1"/>
</dbReference>
<keyword evidence="1" id="KW-0620">Polyamine biosynthesis</keyword>
<feature type="transmembrane region" description="Helical" evidence="2">
    <location>
        <begin position="255"/>
        <end position="275"/>
    </location>
</feature>
<feature type="transmembrane region" description="Helical" evidence="2">
    <location>
        <begin position="182"/>
        <end position="203"/>
    </location>
</feature>
<feature type="transmembrane region" description="Helical" evidence="2">
    <location>
        <begin position="432"/>
        <end position="458"/>
    </location>
</feature>
<feature type="transmembrane region" description="Helical" evidence="2">
    <location>
        <begin position="112"/>
        <end position="130"/>
    </location>
</feature>
<keyword evidence="2" id="KW-0812">Transmembrane</keyword>
<feature type="transmembrane region" description="Helical" evidence="2">
    <location>
        <begin position="50"/>
        <end position="70"/>
    </location>
</feature>
<protein>
    <submittedName>
        <fullName evidence="3">Bll6585 protein</fullName>
    </submittedName>
</protein>
<feature type="transmembrane region" description="Helical" evidence="2">
    <location>
        <begin position="306"/>
        <end position="329"/>
    </location>
</feature>
<dbReference type="PANTHER" id="PTHR43317:SF1">
    <property type="entry name" value="THERMOSPERMINE SYNTHASE ACAULIS5"/>
    <property type="match status" value="1"/>
</dbReference>
<feature type="transmembrane region" description="Helical" evidence="2">
    <location>
        <begin position="150"/>
        <end position="170"/>
    </location>
</feature>
<feature type="transmembrane region" description="Helical" evidence="2">
    <location>
        <begin position="17"/>
        <end position="38"/>
    </location>
</feature>
<feature type="transmembrane region" description="Helical" evidence="2">
    <location>
        <begin position="282"/>
        <end position="300"/>
    </location>
</feature>
<proteinExistence type="predicted"/>
<feature type="transmembrane region" description="Helical" evidence="2">
    <location>
        <begin position="400"/>
        <end position="420"/>
    </location>
</feature>
<dbReference type="EMBL" id="CADCVY010000037">
    <property type="protein sequence ID" value="CAA9496282.1"/>
    <property type="molecule type" value="Genomic_DNA"/>
</dbReference>
<evidence type="ECO:0000256" key="1">
    <source>
        <dbReference type="ARBA" id="ARBA00023115"/>
    </source>
</evidence>
<dbReference type="SUPFAM" id="SSF53335">
    <property type="entry name" value="S-adenosyl-L-methionine-dependent methyltransferases"/>
    <property type="match status" value="1"/>
</dbReference>
<dbReference type="Gene3D" id="3.40.50.150">
    <property type="entry name" value="Vaccinia Virus protein VP39"/>
    <property type="match status" value="1"/>
</dbReference>
<reference evidence="3" key="1">
    <citation type="submission" date="2020-02" db="EMBL/GenBank/DDBJ databases">
        <authorList>
            <person name="Meier V. D."/>
        </authorList>
    </citation>
    <scope>NUCLEOTIDE SEQUENCE</scope>
    <source>
        <strain evidence="3">AVDCRST_MAG44</strain>
    </source>
</reference>
<dbReference type="InterPro" id="IPR029063">
    <property type="entry name" value="SAM-dependent_MTases_sf"/>
</dbReference>
<feature type="transmembrane region" description="Helical" evidence="2">
    <location>
        <begin position="229"/>
        <end position="249"/>
    </location>
</feature>
<evidence type="ECO:0000313" key="3">
    <source>
        <dbReference type="EMBL" id="CAA9496282.1"/>
    </source>
</evidence>
<feature type="transmembrane region" description="Helical" evidence="2">
    <location>
        <begin position="82"/>
        <end position="100"/>
    </location>
</feature>
<accession>A0A6J4SLA5</accession>
<dbReference type="AlphaFoldDB" id="A0A6J4SLA5"/>
<dbReference type="PANTHER" id="PTHR43317">
    <property type="entry name" value="THERMOSPERMINE SYNTHASE ACAULIS5"/>
    <property type="match status" value="1"/>
</dbReference>
<feature type="transmembrane region" description="Helical" evidence="2">
    <location>
        <begin position="341"/>
        <end position="364"/>
    </location>
</feature>
<gene>
    <name evidence="3" type="ORF">AVDCRST_MAG44-491</name>
</gene>
<organism evidence="3">
    <name type="scientific">uncultured Sphingomonas sp</name>
    <dbReference type="NCBI Taxonomy" id="158754"/>
    <lineage>
        <taxon>Bacteria</taxon>
        <taxon>Pseudomonadati</taxon>
        <taxon>Pseudomonadota</taxon>
        <taxon>Alphaproteobacteria</taxon>
        <taxon>Sphingomonadales</taxon>
        <taxon>Sphingomonadaceae</taxon>
        <taxon>Sphingomonas</taxon>
        <taxon>environmental samples</taxon>
    </lineage>
</organism>
<evidence type="ECO:0000256" key="2">
    <source>
        <dbReference type="SAM" id="Phobius"/>
    </source>
</evidence>
<keyword evidence="2" id="KW-1133">Transmembrane helix</keyword>
<sequence>MTAAVDDRARPRPARKLLFTATIFAGSFLLFLIQPMIARMALPRVGGAPAVWNSAMLVYQALLLGGYAYAHGLTRLGTRAQSAVHLVALLLAAALLPIGLSAHGPPPHASPFLWVPWLLFTSIGPLFFLISANAPLLQRWFASSSGADPFALYAASNLGSFAGLIAYPLLLEPLLPVSQQRLLWSGGYAVLVVLLAGCALLVWRSNLPPQEQAQAEPSRPLPRMLVGKWVWLAFVPSGLMLSSTLFITTDLSPMPLLWVVPLGLYLLSFTVAFAARGGFSRIVALIAPYLLVPAAIAVFMGDRLPLTIVTGFVLVALFSIATALHRKLYELRPDPRQLTGFYLAVAVGGALGGLFCALVAPLIFDWTYEYPLLLIGAAVTLLPGYSPLVPRGWFERPAAAALIVGGSALVLIGGGLIALWPRNTELVRYGSVAAIAIGSLTVGSRAVLIATMMAAMAIAGGWEKVQLSATSGRLIRTYFGTYSVTHAEASRQLLHGTTLHGIQLLTPGWERWQTTYYARESGVGQALQSAPPLFGPTPAISVVGLGTGTLACYKRPGQRWTFYEIDPAMVALATTSGQFSFMSRCAPDARIVLGDARLALAKAPPASADILIVDAFSSDAVPMHLLTREAFAVYARHLKHRGLLLVHISNRHLDLEGVVAAAPGWQARLGNYTPDWDHRQLTASDWMALSRSQATISALARAPGGWIWAESRKPRVRWTDDHASLLSVFN</sequence>
<dbReference type="GO" id="GO:0006596">
    <property type="term" value="P:polyamine biosynthetic process"/>
    <property type="evidence" value="ECO:0007669"/>
    <property type="project" value="UniProtKB-KW"/>
</dbReference>
<keyword evidence="2" id="KW-0472">Membrane</keyword>
<name>A0A6J4SLA5_9SPHN</name>
<dbReference type="CDD" id="cd02440">
    <property type="entry name" value="AdoMet_MTases"/>
    <property type="match status" value="1"/>
</dbReference>